<dbReference type="GO" id="GO:0008863">
    <property type="term" value="F:formate dehydrogenase (NAD+) activity"/>
    <property type="evidence" value="ECO:0007669"/>
    <property type="project" value="UniProtKB-EC"/>
</dbReference>
<keyword evidence="6" id="KW-0411">Iron-sulfur</keyword>
<dbReference type="Gene3D" id="3.40.50.740">
    <property type="match status" value="1"/>
</dbReference>
<dbReference type="InterPro" id="IPR006963">
    <property type="entry name" value="Mopterin_OxRdtase_4Fe-4S_dom"/>
</dbReference>
<dbReference type="Gene3D" id="2.40.40.20">
    <property type="match status" value="1"/>
</dbReference>
<dbReference type="SUPFAM" id="SSF50692">
    <property type="entry name" value="ADC-like"/>
    <property type="match status" value="1"/>
</dbReference>
<dbReference type="InterPro" id="IPR027467">
    <property type="entry name" value="MopterinOxRdtase_cofactor_BS"/>
</dbReference>
<feature type="domain" description="4Fe-4S Mo/W bis-MGD-type" evidence="8">
    <location>
        <begin position="6"/>
        <end position="63"/>
    </location>
</feature>
<feature type="region of interest" description="Disordered" evidence="7">
    <location>
        <begin position="519"/>
        <end position="539"/>
    </location>
</feature>
<sequence>MSSDNQEPIKTICPYCGVGCGIKVQPGEEPGDVQFMPWGDAPVNEGRICIKGGAATEVVDHEDRLTNPLIKADSDEQSSSGSRTSFGDEEFREASWEEAYEYIVDELERIRDEYGPDAMGFFGSSKVMNEENYLLQKLARRYGTNNVDNCTRMCHASTVWALRTSLGAGAMTNSMQDLREEADVFWIQGANPGEQHPIANSQYFRQAILEGATVIQVDPHANKTTRSFQIDDTDRHQHLQLNPGTDIPLLNIVLKTILEKHDENPYEGWIDEVFIEERTEGFEHLRETLEDFDKEAAAEECGVPLEAIELAAEKYAMANNAAIFTGMGMSQHACGVDNVQNEINLALITGNLGRPGTGVNPLRGQNNVQGTCDVGAMPNVLPGYQLVDDDEARESVEEVWGFEIPDEPGLTNVEISYEAGDSIKGLYVMGENPVMSEPDANAVAERLADLEFTVVQDIFPTETAEYADVILPATTWAERGGTVTNTDRRVQRMRGVGKVHENTKHDREILSEIGTRLFGESEERGSAESRTPSGGKFDFEDPEEIFEELRQVCPSYHGMTYDLLGEEGLHWPCYEPGDEGDPFLYEHEFDTESGRGHIEGVAHQPPAETPDDEYPLILTTARLEEHYNTGTMSTRSPTLNKQTPENFVDVHPTDAERYGIEDDEYVRLRSRRGEITLEAHVTEDTKEGVVWTTPHFAAASANKLTNHVLDERSKIPEYKAAAAEIDVDIEPLGETADPAATDD</sequence>
<dbReference type="SMART" id="SM00926">
    <property type="entry name" value="Molybdop_Fe4S4"/>
    <property type="match status" value="1"/>
</dbReference>
<keyword evidence="4 9" id="KW-0560">Oxidoreductase</keyword>
<evidence type="ECO:0000313" key="9">
    <source>
        <dbReference type="EMBL" id="MFC6764083.1"/>
    </source>
</evidence>
<dbReference type="RefSeq" id="WP_273737178.1">
    <property type="nucleotide sequence ID" value="NZ_JAQIVI010000049.1"/>
</dbReference>
<keyword evidence="2" id="KW-0004">4Fe-4S</keyword>
<dbReference type="InterPro" id="IPR006478">
    <property type="entry name" value="Formate_DH_asu"/>
</dbReference>
<dbReference type="InterPro" id="IPR006656">
    <property type="entry name" value="Mopterin_OxRdtase"/>
</dbReference>
<evidence type="ECO:0000256" key="3">
    <source>
        <dbReference type="ARBA" id="ARBA00022723"/>
    </source>
</evidence>
<keyword evidence="10" id="KW-1185">Reference proteome</keyword>
<keyword evidence="5" id="KW-0408">Iron</keyword>
<dbReference type="PANTHER" id="PTHR43105:SF14">
    <property type="entry name" value="FORMATE DEHYDROGENASE H"/>
    <property type="match status" value="1"/>
</dbReference>
<dbReference type="SUPFAM" id="SSF53706">
    <property type="entry name" value="Formate dehydrogenase/DMSO reductase, domains 1-3"/>
    <property type="match status" value="1"/>
</dbReference>
<dbReference type="InterPro" id="IPR041924">
    <property type="entry name" value="Formate_Dh-H_N"/>
</dbReference>
<evidence type="ECO:0000256" key="1">
    <source>
        <dbReference type="ARBA" id="ARBA00010312"/>
    </source>
</evidence>
<dbReference type="CDD" id="cd00508">
    <property type="entry name" value="MopB_CT_Fdh-Nap-like"/>
    <property type="match status" value="1"/>
</dbReference>
<dbReference type="EC" id="1.17.1.9" evidence="9"/>
<evidence type="ECO:0000256" key="5">
    <source>
        <dbReference type="ARBA" id="ARBA00023004"/>
    </source>
</evidence>
<evidence type="ECO:0000256" key="7">
    <source>
        <dbReference type="SAM" id="MobiDB-lite"/>
    </source>
</evidence>
<dbReference type="Proteomes" id="UP001596383">
    <property type="component" value="Unassembled WGS sequence"/>
</dbReference>
<evidence type="ECO:0000256" key="4">
    <source>
        <dbReference type="ARBA" id="ARBA00023002"/>
    </source>
</evidence>
<reference evidence="9 10" key="1">
    <citation type="journal article" date="2019" name="Int. J. Syst. Evol. Microbiol.">
        <title>The Global Catalogue of Microorganisms (GCM) 10K type strain sequencing project: providing services to taxonomists for standard genome sequencing and annotation.</title>
        <authorList>
            <consortium name="The Broad Institute Genomics Platform"/>
            <consortium name="The Broad Institute Genome Sequencing Center for Infectious Disease"/>
            <person name="Wu L."/>
            <person name="Ma J."/>
        </authorList>
    </citation>
    <scope>NUCLEOTIDE SEQUENCE [LARGE SCALE GENOMIC DNA]</scope>
    <source>
        <strain evidence="9 10">LMG 29247</strain>
    </source>
</reference>
<feature type="region of interest" description="Disordered" evidence="7">
    <location>
        <begin position="67"/>
        <end position="90"/>
    </location>
</feature>
<dbReference type="AlphaFoldDB" id="A0ABD5SG78"/>
<dbReference type="PANTHER" id="PTHR43105">
    <property type="entry name" value="RESPIRATORY NITRATE REDUCTASE"/>
    <property type="match status" value="1"/>
</dbReference>
<evidence type="ECO:0000313" key="10">
    <source>
        <dbReference type="Proteomes" id="UP001596383"/>
    </source>
</evidence>
<dbReference type="Pfam" id="PF00384">
    <property type="entry name" value="Molybdopterin"/>
    <property type="match status" value="1"/>
</dbReference>
<dbReference type="Pfam" id="PF04879">
    <property type="entry name" value="Molybdop_Fe4S4"/>
    <property type="match status" value="1"/>
</dbReference>
<keyword evidence="3" id="KW-0479">Metal-binding</keyword>
<dbReference type="EMBL" id="JBHSWV010000049">
    <property type="protein sequence ID" value="MFC6764083.1"/>
    <property type="molecule type" value="Genomic_DNA"/>
</dbReference>
<dbReference type="InterPro" id="IPR050123">
    <property type="entry name" value="Prok_molybdopt-oxidoreductase"/>
</dbReference>
<dbReference type="InterPro" id="IPR006655">
    <property type="entry name" value="Mopterin_OxRdtase_prok_CS"/>
</dbReference>
<dbReference type="PROSITE" id="PS00551">
    <property type="entry name" value="MOLYBDOPTERIN_PROK_1"/>
    <property type="match status" value="1"/>
</dbReference>
<dbReference type="Gene3D" id="3.40.228.10">
    <property type="entry name" value="Dimethylsulfoxide Reductase, domain 2"/>
    <property type="match status" value="1"/>
</dbReference>
<evidence type="ECO:0000256" key="2">
    <source>
        <dbReference type="ARBA" id="ARBA00022485"/>
    </source>
</evidence>
<protein>
    <submittedName>
        <fullName evidence="9">Formate dehydrogenase subunit alpha</fullName>
        <ecNumber evidence="9">1.17.1.9</ecNumber>
    </submittedName>
</protein>
<dbReference type="Pfam" id="PF01568">
    <property type="entry name" value="Molydop_binding"/>
    <property type="match status" value="1"/>
</dbReference>
<comment type="caution">
    <text evidence="9">The sequence shown here is derived from an EMBL/GenBank/DDBJ whole genome shotgun (WGS) entry which is preliminary data.</text>
</comment>
<dbReference type="GO" id="GO:0046872">
    <property type="term" value="F:metal ion binding"/>
    <property type="evidence" value="ECO:0007669"/>
    <property type="project" value="UniProtKB-KW"/>
</dbReference>
<evidence type="ECO:0000256" key="6">
    <source>
        <dbReference type="ARBA" id="ARBA00023014"/>
    </source>
</evidence>
<dbReference type="PROSITE" id="PS51669">
    <property type="entry name" value="4FE4S_MOW_BIS_MGD"/>
    <property type="match status" value="1"/>
</dbReference>
<dbReference type="PROSITE" id="PS00490">
    <property type="entry name" value="MOLYBDOPTERIN_PROK_2"/>
    <property type="match status" value="1"/>
</dbReference>
<gene>
    <name evidence="9" type="primary">fdhF</name>
    <name evidence="9" type="ORF">ACFQE6_03185</name>
</gene>
<dbReference type="NCBIfam" id="TIGR01591">
    <property type="entry name" value="Fdh-alpha"/>
    <property type="match status" value="1"/>
</dbReference>
<evidence type="ECO:0000259" key="8">
    <source>
        <dbReference type="PROSITE" id="PS51669"/>
    </source>
</evidence>
<name>A0ABD5SG78_9EURY</name>
<accession>A0ABD5SG78</accession>
<dbReference type="InterPro" id="IPR009010">
    <property type="entry name" value="Asp_de-COase-like_dom_sf"/>
</dbReference>
<comment type="similarity">
    <text evidence="1">Belongs to the prokaryotic molybdopterin-containing oxidoreductase family.</text>
</comment>
<dbReference type="InterPro" id="IPR006657">
    <property type="entry name" value="MoPterin_dinucl-bd_dom"/>
</dbReference>
<proteinExistence type="inferred from homology"/>
<dbReference type="CDD" id="cd02753">
    <property type="entry name" value="MopB_Formate-Dh-H"/>
    <property type="match status" value="1"/>
</dbReference>
<dbReference type="PROSITE" id="PS00932">
    <property type="entry name" value="MOLYBDOPTERIN_PROK_3"/>
    <property type="match status" value="1"/>
</dbReference>
<organism evidence="9 10">
    <name type="scientific">Natrinema soli</name>
    <dbReference type="NCBI Taxonomy" id="1930624"/>
    <lineage>
        <taxon>Archaea</taxon>
        <taxon>Methanobacteriati</taxon>
        <taxon>Methanobacteriota</taxon>
        <taxon>Stenosarchaea group</taxon>
        <taxon>Halobacteria</taxon>
        <taxon>Halobacteriales</taxon>
        <taxon>Natrialbaceae</taxon>
        <taxon>Natrinema</taxon>
    </lineage>
</organism>
<dbReference type="GO" id="GO:0051539">
    <property type="term" value="F:4 iron, 4 sulfur cluster binding"/>
    <property type="evidence" value="ECO:0007669"/>
    <property type="project" value="UniProtKB-KW"/>
</dbReference>
<dbReference type="Gene3D" id="2.20.25.90">
    <property type="entry name" value="ADC-like domains"/>
    <property type="match status" value="1"/>
</dbReference>